<dbReference type="InterPro" id="IPR036980">
    <property type="entry name" value="RNase_P/MRP_Rpp29_sf"/>
</dbReference>
<dbReference type="InParanoid" id="B0W0Q8"/>
<dbReference type="HAMAP" id="MF_00754">
    <property type="entry name" value="RNase_P_1"/>
    <property type="match status" value="1"/>
</dbReference>
<dbReference type="HOGENOM" id="CLU_525043_0_0_1"/>
<dbReference type="EnsemblMetazoa" id="CPIJ000727-RA">
    <property type="protein sequence ID" value="CPIJ000727-PA"/>
    <property type="gene ID" value="CPIJ000727"/>
</dbReference>
<dbReference type="PANTHER" id="PTHR13348">
    <property type="entry name" value="RIBONUCLEASE P SUBUNIT P29"/>
    <property type="match status" value="1"/>
</dbReference>
<comment type="function">
    <text evidence="1">Component of ribonuclease P, a ribonucleoprotein complex that generates mature tRNA molecules by cleaving their 5'-ends.</text>
</comment>
<keyword evidence="6" id="KW-0819">tRNA processing</keyword>
<dbReference type="OrthoDB" id="124041at2759"/>
<organism>
    <name type="scientific">Culex quinquefasciatus</name>
    <name type="common">Southern house mosquito</name>
    <name type="synonym">Culex pungens</name>
    <dbReference type="NCBI Taxonomy" id="7176"/>
    <lineage>
        <taxon>Eukaryota</taxon>
        <taxon>Metazoa</taxon>
        <taxon>Ecdysozoa</taxon>
        <taxon>Arthropoda</taxon>
        <taxon>Hexapoda</taxon>
        <taxon>Insecta</taxon>
        <taxon>Pterygota</taxon>
        <taxon>Neoptera</taxon>
        <taxon>Endopterygota</taxon>
        <taxon>Diptera</taxon>
        <taxon>Nematocera</taxon>
        <taxon>Culicoidea</taxon>
        <taxon>Culicidae</taxon>
        <taxon>Culicinae</taxon>
        <taxon>Culicini</taxon>
        <taxon>Culex</taxon>
        <taxon>Culex</taxon>
    </lineage>
</organism>
<dbReference type="SUPFAM" id="SSF101744">
    <property type="entry name" value="Rof/RNase P subunit-like"/>
    <property type="match status" value="1"/>
</dbReference>
<dbReference type="InterPro" id="IPR016848">
    <property type="entry name" value="RNase_P/MRP_Rpp29-subunit"/>
</dbReference>
<sequence>MEVNMLQSLLDQLPSQLKDDLLYCRRALHDFLNVHLMLAPCLNNSLEGNGAFKLVVFLETLENEMRAIEKEQFLLMEELKFSVTQFLMQQDLLFDTGATDDNVTYLLNMHSDLSSSRVIAPQRVTVRCTVSELMENYRIFTDEVSPACDLTVLSSSNSSIEWLDNDANEKLAAVHEVSVFKDGYESVTKVENHHAKEINAKTRTTKRRRKINDNQDNPIQQKPLVITVSSPETSPELLSDHLPTTSDHKLKQIEFLKNFNLVTHETTAMMKKRRSKRMRVQAERKDYTSARKKRVSTNAVEKAPINNGQKRPRGRPRSVESAVLMEGLIKPEDFARFKETKGRTTEVLTALKRSKPKKSDKQKQGSKKKLTRREIAKLGIYAIPEDAVKYSACIPLNRLWRGYIARYLGKDTLPDVNDAQYVHFVSDILKVDFHGAKISVVRSKNPSLVGAKGIVILDTKGTFKIVSKDDKIRTIPKNDSVFLVHWNDIQLTVFGKHLNTRPAERSVKKYKVFGECDLD</sequence>
<keyword evidence="14" id="KW-1185">Reference proteome</keyword>
<dbReference type="InterPro" id="IPR002730">
    <property type="entry name" value="Rpp29/RNP1"/>
</dbReference>
<dbReference type="STRING" id="7176.B0W0Q8"/>
<evidence type="ECO:0000313" key="14">
    <source>
        <dbReference type="Proteomes" id="UP000002320"/>
    </source>
</evidence>
<evidence type="ECO:0000256" key="10">
    <source>
        <dbReference type="ARBA" id="ARBA00046486"/>
    </source>
</evidence>
<reference evidence="13" key="2">
    <citation type="submission" date="2021-02" db="UniProtKB">
        <authorList>
            <consortium name="EnsemblMetazoa"/>
        </authorList>
    </citation>
    <scope>IDENTIFICATION</scope>
    <source>
        <strain evidence="13">JHB</strain>
    </source>
</reference>
<dbReference type="GO" id="GO:0033204">
    <property type="term" value="F:ribonuclease P RNA binding"/>
    <property type="evidence" value="ECO:0007669"/>
    <property type="project" value="InterPro"/>
</dbReference>
<evidence type="ECO:0000313" key="13">
    <source>
        <dbReference type="EnsemblMetazoa" id="CPIJ000727-PA"/>
    </source>
</evidence>
<keyword evidence="9" id="KW-0378">Hydrolase</keyword>
<dbReference type="VEuPathDB" id="VectorBase:CQUJHB016227"/>
<evidence type="ECO:0000256" key="6">
    <source>
        <dbReference type="ARBA" id="ARBA00022694"/>
    </source>
</evidence>
<keyword evidence="7" id="KW-0540">Nuclease</keyword>
<keyword evidence="5" id="KW-0963">Cytoplasm</keyword>
<evidence type="ECO:0000256" key="4">
    <source>
        <dbReference type="ARBA" id="ARBA00016225"/>
    </source>
</evidence>
<gene>
    <name evidence="13" type="primary">6031502</name>
    <name evidence="12" type="ORF">CpipJ_CPIJ000727</name>
</gene>
<evidence type="ECO:0000256" key="11">
    <source>
        <dbReference type="SAM" id="MobiDB-lite"/>
    </source>
</evidence>
<dbReference type="Pfam" id="PF01868">
    <property type="entry name" value="RNase_P-MRP_p29"/>
    <property type="match status" value="1"/>
</dbReference>
<proteinExistence type="inferred from homology"/>
<dbReference type="GO" id="GO:0000172">
    <property type="term" value="C:ribonuclease MRP complex"/>
    <property type="evidence" value="ECO:0007669"/>
    <property type="project" value="InterPro"/>
</dbReference>
<evidence type="ECO:0000313" key="12">
    <source>
        <dbReference type="EMBL" id="EDS41360.1"/>
    </source>
</evidence>
<comment type="subunit">
    <text evidence="10">Component of nuclear RNase P and RNase MRP ribonucleoproteins. RNase P consists of a catalytic RNA moiety and 10 different protein chains; POP1, POP4, POP5, POP7, RPP14, RPP21, RPP25, RPP30, RPP38 and RPP40. Within the RNase P complex, POP1, POP7 and RPP25 form the 'finger' subcomplex, POP5, RPP14, RPP40 and homodimeric RPP30 form the 'palm' subcomplex, and RPP21, POP4 and RPP38 form the 'wrist' subcomplex. All subunits of the RNase P complex interact with the catalytic RNA. Several subunits of RNase P are also part of the RNase MRP complex. RNase MRP consists of a catalytic RNA moiety and about 8 protein subunits; POP1, POP7, RPP25, RPP30, RPP38, RPP40 and possibly also POP4 and POP5.</text>
</comment>
<feature type="region of interest" description="Disordered" evidence="11">
    <location>
        <begin position="273"/>
        <end position="318"/>
    </location>
</feature>
<dbReference type="GO" id="GO:0004519">
    <property type="term" value="F:endonuclease activity"/>
    <property type="evidence" value="ECO:0007669"/>
    <property type="project" value="UniProtKB-KW"/>
</dbReference>
<dbReference type="InterPro" id="IPR023538">
    <property type="entry name" value="RNP1"/>
</dbReference>
<name>B0W0Q8_CULQU</name>
<evidence type="ECO:0000256" key="9">
    <source>
        <dbReference type="ARBA" id="ARBA00022801"/>
    </source>
</evidence>
<dbReference type="GO" id="GO:0030677">
    <property type="term" value="C:ribonuclease P complex"/>
    <property type="evidence" value="ECO:0007669"/>
    <property type="project" value="InterPro"/>
</dbReference>
<feature type="compositionally biased region" description="Basic and acidic residues" evidence="11">
    <location>
        <begin position="280"/>
        <end position="289"/>
    </location>
</feature>
<dbReference type="KEGG" id="cqu:CpipJ_CPIJ000727"/>
<dbReference type="SMART" id="SM00538">
    <property type="entry name" value="POP4"/>
    <property type="match status" value="1"/>
</dbReference>
<dbReference type="GO" id="GO:0001682">
    <property type="term" value="P:tRNA 5'-leader removal"/>
    <property type="evidence" value="ECO:0007669"/>
    <property type="project" value="InterPro"/>
</dbReference>
<dbReference type="InterPro" id="IPR023534">
    <property type="entry name" value="Rof/RNase_P-like"/>
</dbReference>
<evidence type="ECO:0000256" key="3">
    <source>
        <dbReference type="ARBA" id="ARBA00006181"/>
    </source>
</evidence>
<dbReference type="VEuPathDB" id="VectorBase:CPIJ000727"/>
<evidence type="ECO:0000256" key="8">
    <source>
        <dbReference type="ARBA" id="ARBA00022759"/>
    </source>
</evidence>
<keyword evidence="8" id="KW-0255">Endonuclease</keyword>
<protein>
    <recommendedName>
        <fullName evidence="4">Ribonuclease P protein subunit p29</fullName>
    </recommendedName>
</protein>
<evidence type="ECO:0000256" key="1">
    <source>
        <dbReference type="ARBA" id="ARBA00002435"/>
    </source>
</evidence>
<comment type="similarity">
    <text evidence="3">Belongs to the eukaryotic/archaeal RNase P protein component 1 family.</text>
</comment>
<dbReference type="PANTHER" id="PTHR13348:SF0">
    <property type="entry name" value="RIBONUCLEASE P PROTEIN SUBUNIT P29"/>
    <property type="match status" value="1"/>
</dbReference>
<accession>B0W0Q8</accession>
<evidence type="ECO:0000256" key="2">
    <source>
        <dbReference type="ARBA" id="ARBA00004123"/>
    </source>
</evidence>
<dbReference type="eggNOG" id="KOG4046">
    <property type="taxonomic scope" value="Eukaryota"/>
</dbReference>
<dbReference type="EMBL" id="DS231818">
    <property type="protein sequence ID" value="EDS41360.1"/>
    <property type="molecule type" value="Genomic_DNA"/>
</dbReference>
<dbReference type="AlphaFoldDB" id="B0W0Q8"/>
<dbReference type="GO" id="GO:0006364">
    <property type="term" value="P:rRNA processing"/>
    <property type="evidence" value="ECO:0007669"/>
    <property type="project" value="TreeGrafter"/>
</dbReference>
<dbReference type="Gene3D" id="2.30.30.210">
    <property type="entry name" value="Ribonuclease P/MRP, subunit p29"/>
    <property type="match status" value="1"/>
</dbReference>
<comment type="subcellular location">
    <subcellularLocation>
        <location evidence="2">Nucleus</location>
    </subcellularLocation>
</comment>
<dbReference type="GO" id="GO:0016787">
    <property type="term" value="F:hydrolase activity"/>
    <property type="evidence" value="ECO:0007669"/>
    <property type="project" value="UniProtKB-KW"/>
</dbReference>
<dbReference type="Proteomes" id="UP000002320">
    <property type="component" value="Unassembled WGS sequence"/>
</dbReference>
<evidence type="ECO:0000256" key="7">
    <source>
        <dbReference type="ARBA" id="ARBA00022722"/>
    </source>
</evidence>
<evidence type="ECO:0000256" key="5">
    <source>
        <dbReference type="ARBA" id="ARBA00022490"/>
    </source>
</evidence>
<dbReference type="GO" id="GO:0005634">
    <property type="term" value="C:nucleus"/>
    <property type="evidence" value="ECO:0007669"/>
    <property type="project" value="UniProtKB-SubCell"/>
</dbReference>
<reference evidence="12" key="1">
    <citation type="submission" date="2007-03" db="EMBL/GenBank/DDBJ databases">
        <title>Annotation of Culex pipiens quinquefasciatus.</title>
        <authorList>
            <consortium name="The Broad Institute Genome Sequencing Platform"/>
            <person name="Atkinson P.W."/>
            <person name="Hemingway J."/>
            <person name="Christensen B.M."/>
            <person name="Higgs S."/>
            <person name="Kodira C."/>
            <person name="Hannick L."/>
            <person name="Megy K."/>
            <person name="O'Leary S."/>
            <person name="Pearson M."/>
            <person name="Haas B.J."/>
            <person name="Mauceli E."/>
            <person name="Wortman J.R."/>
            <person name="Lee N.H."/>
            <person name="Guigo R."/>
            <person name="Stanke M."/>
            <person name="Alvarado L."/>
            <person name="Amedeo P."/>
            <person name="Antoine C.H."/>
            <person name="Arensburger P."/>
            <person name="Bidwell S.L."/>
            <person name="Crawford M."/>
            <person name="Camaro F."/>
            <person name="Devon K."/>
            <person name="Engels R."/>
            <person name="Hammond M."/>
            <person name="Howarth C."/>
            <person name="Koehrsen M."/>
            <person name="Lawson D."/>
            <person name="Montgomery P."/>
            <person name="Nene V."/>
            <person name="Nusbaum C."/>
            <person name="Puiu D."/>
            <person name="Romero-Severson J."/>
            <person name="Severson D.W."/>
            <person name="Shumway M."/>
            <person name="Sisk P."/>
            <person name="Stolte C."/>
            <person name="Zeng Q."/>
            <person name="Eisenstadt E."/>
            <person name="Fraser-Liggett C."/>
            <person name="Strausberg R."/>
            <person name="Galagan J."/>
            <person name="Birren B."/>
            <person name="Collins F.H."/>
        </authorList>
    </citation>
    <scope>NUCLEOTIDE SEQUENCE [LARGE SCALE GENOMIC DNA]</scope>
    <source>
        <strain evidence="12">JHB</strain>
    </source>
</reference>